<evidence type="ECO:0000313" key="1">
    <source>
        <dbReference type="EMBL" id="SDM83115.1"/>
    </source>
</evidence>
<dbReference type="GO" id="GO:0016301">
    <property type="term" value="F:kinase activity"/>
    <property type="evidence" value="ECO:0007669"/>
    <property type="project" value="UniProtKB-KW"/>
</dbReference>
<dbReference type="InterPro" id="IPR027417">
    <property type="entry name" value="P-loop_NTPase"/>
</dbReference>
<keyword evidence="1" id="KW-0808">Transferase</keyword>
<proteinExistence type="predicted"/>
<organism evidence="1 2">
    <name type="scientific">Allokutzneria albata</name>
    <name type="common">Kibdelosporangium albatum</name>
    <dbReference type="NCBI Taxonomy" id="211114"/>
    <lineage>
        <taxon>Bacteria</taxon>
        <taxon>Bacillati</taxon>
        <taxon>Actinomycetota</taxon>
        <taxon>Actinomycetes</taxon>
        <taxon>Pseudonocardiales</taxon>
        <taxon>Pseudonocardiaceae</taxon>
        <taxon>Allokutzneria</taxon>
    </lineage>
</organism>
<dbReference type="eggNOG" id="COG0645">
    <property type="taxonomic scope" value="Bacteria"/>
</dbReference>
<evidence type="ECO:0000313" key="2">
    <source>
        <dbReference type="Proteomes" id="UP000183376"/>
    </source>
</evidence>
<dbReference type="STRING" id="211114.SAMN04489726_3576"/>
<keyword evidence="1" id="KW-0418">Kinase</keyword>
<gene>
    <name evidence="1" type="ORF">SAMN04489726_3576</name>
</gene>
<dbReference type="AlphaFoldDB" id="A0A1G9WGG7"/>
<dbReference type="Gene3D" id="3.40.50.300">
    <property type="entry name" value="P-loop containing nucleotide triphosphate hydrolases"/>
    <property type="match status" value="1"/>
</dbReference>
<dbReference type="PANTHER" id="PTHR37807:SF3">
    <property type="entry name" value="OS07G0160300 PROTEIN"/>
    <property type="match status" value="1"/>
</dbReference>
<reference evidence="1 2" key="1">
    <citation type="submission" date="2016-10" db="EMBL/GenBank/DDBJ databases">
        <authorList>
            <person name="de Groot N.N."/>
        </authorList>
    </citation>
    <scope>NUCLEOTIDE SEQUENCE [LARGE SCALE GENOMIC DNA]</scope>
    <source>
        <strain evidence="1 2">DSM 44149</strain>
    </source>
</reference>
<protein>
    <submittedName>
        <fullName evidence="1">Predicted kinase</fullName>
    </submittedName>
</protein>
<dbReference type="SUPFAM" id="SSF52540">
    <property type="entry name" value="P-loop containing nucleoside triphosphate hydrolases"/>
    <property type="match status" value="1"/>
</dbReference>
<dbReference type="Proteomes" id="UP000183376">
    <property type="component" value="Chromosome I"/>
</dbReference>
<dbReference type="Pfam" id="PF13671">
    <property type="entry name" value="AAA_33"/>
    <property type="match status" value="1"/>
</dbReference>
<accession>A0A1G9WGG7</accession>
<dbReference type="EMBL" id="LT629701">
    <property type="protein sequence ID" value="SDM83115.1"/>
    <property type="molecule type" value="Genomic_DNA"/>
</dbReference>
<sequence length="175" mass="19404">MRPTLVVVSGPAGAGKTTLAHELARRVGCPAVCRDEIKEGMVHAAPGADRDELNKKALPVFFGVVEQLLRAGVTVVAEAAFQDRVWRPRLEPLQGLADVKVVHCVVDAELAMERRVRRWRENPVRRAHEDEPVDLGPFDRVRVDGPWMEVDTTDGYRPGLDKVVAFVGLRGPERD</sequence>
<name>A0A1G9WGG7_ALLAB</name>
<keyword evidence="2" id="KW-1185">Reference proteome</keyword>
<dbReference type="PANTHER" id="PTHR37807">
    <property type="entry name" value="OS07G0160300 PROTEIN"/>
    <property type="match status" value="1"/>
</dbReference>